<comment type="caution">
    <text evidence="2">The sequence shown here is derived from an EMBL/GenBank/DDBJ whole genome shotgun (WGS) entry which is preliminary data.</text>
</comment>
<reference evidence="2" key="1">
    <citation type="submission" date="2021-11" db="EMBL/GenBank/DDBJ databases">
        <title>Vibrio ZSDE26 sp. nov. and Vibrio ZSDZ34 sp. nov., isolated from coastal seawater in Qingdao.</title>
        <authorList>
            <person name="Zhang P."/>
        </authorList>
    </citation>
    <scope>NUCLEOTIDE SEQUENCE</scope>
    <source>
        <strain evidence="2">ZSDE26</strain>
    </source>
</reference>
<organism evidence="2 3">
    <name type="scientific">Vibrio amylolyticus</name>
    <dbReference type="NCBI Taxonomy" id="2847292"/>
    <lineage>
        <taxon>Bacteria</taxon>
        <taxon>Pseudomonadati</taxon>
        <taxon>Pseudomonadota</taxon>
        <taxon>Gammaproteobacteria</taxon>
        <taxon>Vibrionales</taxon>
        <taxon>Vibrionaceae</taxon>
        <taxon>Vibrio</taxon>
    </lineage>
</organism>
<keyword evidence="1" id="KW-0812">Transmembrane</keyword>
<dbReference type="RefSeq" id="WP_248007649.1">
    <property type="nucleotide sequence ID" value="NZ_JAJHVV010000002.1"/>
</dbReference>
<name>A0A9X1XGD5_9VIBR</name>
<dbReference type="InterPro" id="IPR021271">
    <property type="entry name" value="DUF2850"/>
</dbReference>
<evidence type="ECO:0000256" key="1">
    <source>
        <dbReference type="SAM" id="Phobius"/>
    </source>
</evidence>
<dbReference type="AlphaFoldDB" id="A0A9X1XGD5"/>
<keyword evidence="1" id="KW-0472">Membrane</keyword>
<dbReference type="Proteomes" id="UP001139559">
    <property type="component" value="Unassembled WGS sequence"/>
</dbReference>
<feature type="transmembrane region" description="Helical" evidence="1">
    <location>
        <begin position="32"/>
        <end position="53"/>
    </location>
</feature>
<keyword evidence="3" id="KW-1185">Reference proteome</keyword>
<proteinExistence type="predicted"/>
<dbReference type="EMBL" id="JAJHVV010000002">
    <property type="protein sequence ID" value="MCK6262542.1"/>
    <property type="molecule type" value="Genomic_DNA"/>
</dbReference>
<keyword evidence="1" id="KW-1133">Transmembrane helix</keyword>
<sequence>MANVRKAPQAILKREPPKHNAKQIKRRKTKEVILTCVLIALSIVTIFTFTHLFKRIQFSLVDQQSVYGVWVEQNVAGYATRKIHIGPDGVSVSGRVVSTNYEFDGNILEYQTGELLYQYRMLNEQNTQMIQLSDSHYNPTYHLVEEYTERLR</sequence>
<protein>
    <submittedName>
        <fullName evidence="2">DUF2850 domain-containing protein</fullName>
    </submittedName>
</protein>
<evidence type="ECO:0000313" key="3">
    <source>
        <dbReference type="Proteomes" id="UP001139559"/>
    </source>
</evidence>
<gene>
    <name evidence="2" type="ORF">KP803_04565</name>
</gene>
<accession>A0A9X1XGD5</accession>
<dbReference type="Pfam" id="PF11012">
    <property type="entry name" value="DUF2850"/>
    <property type="match status" value="1"/>
</dbReference>
<evidence type="ECO:0000313" key="2">
    <source>
        <dbReference type="EMBL" id="MCK6262542.1"/>
    </source>
</evidence>